<keyword evidence="3" id="KW-0130">Cell adhesion</keyword>
<dbReference type="CDD" id="cd00063">
    <property type="entry name" value="FN3"/>
    <property type="match status" value="1"/>
</dbReference>
<dbReference type="GO" id="GO:0007155">
    <property type="term" value="P:cell adhesion"/>
    <property type="evidence" value="ECO:0007669"/>
    <property type="project" value="UniProtKB-KW"/>
</dbReference>
<dbReference type="GO" id="GO:0032982">
    <property type="term" value="C:myosin filament"/>
    <property type="evidence" value="ECO:0007669"/>
    <property type="project" value="UniProtKB-KW"/>
</dbReference>
<dbReference type="SUPFAM" id="SSF48726">
    <property type="entry name" value="Immunoglobulin"/>
    <property type="match status" value="5"/>
</dbReference>
<feature type="domain" description="Ig-like" evidence="6">
    <location>
        <begin position="464"/>
        <end position="557"/>
    </location>
</feature>
<dbReference type="Pfam" id="PF07679">
    <property type="entry name" value="I-set"/>
    <property type="match status" value="3"/>
</dbReference>
<dbReference type="InterPro" id="IPR036116">
    <property type="entry name" value="FN3_sf"/>
</dbReference>
<dbReference type="InterPro" id="IPR036179">
    <property type="entry name" value="Ig-like_dom_sf"/>
</dbReference>
<dbReference type="InterPro" id="IPR013783">
    <property type="entry name" value="Ig-like_fold"/>
</dbReference>
<sequence>FLGFPSEFLGSPGGDVVAVARVDGSQLPVKPSIKWFKGKWLELGAKSGARFQFKESCEKETKVYTFELAISKVVPGDRGDYRCEVTAKDKKDSCSFNIDVEAGRPSGSDNVLQAFKRTNDTKDEMAGELDFSGLLKKREEQAEEVKKKKKDDEEDTIPPEIWELLKGVTKKSEYERIAFQYGITDLRGMLKRLKKIKVEPKKSEAFIRKLDPAYQVDKGNKIRLMVELSNPDLPLKWYKNGQLIKPSNKYVFENVGLKRILTINKCSLADDAAYECRVNDEKCFTEVFVKEPPVTIMKGPEDQQVVVGERVVLEAEVSEEGAQVMWTKDGVELTREETFKYRFKKDGKKHFLILNEATMEDTGRYRIMTNGGEAEAEVIVEEKQLEVLQGIADLTVQATEQAVFKCEVSDEKVTGRWFKNGVEVRPSKRIHISHTGRGHTWAHLGAPVGSVPPLSLSLSPPEPPKIHLDCSGRDSENTLVVVAGNKLRLDVPISGEPLPTVTWTKDGQEFSAREGRVRLEDKHELSSFVIESAERADEGRYEIRVTNPAGEDTAAINIRVVDVPDPPEAVRVTQVGEDWAVLVWEPPKFDGGQPVTGYLVERKKKGSHRWMKLNFEVLPALTFESTRMIEGVLYEMRVFAVNAIGVSAPSLNTPPFMPI</sequence>
<keyword evidence="2" id="KW-0677">Repeat</keyword>
<dbReference type="PROSITE" id="PS50853">
    <property type="entry name" value="FN3"/>
    <property type="match status" value="1"/>
</dbReference>
<evidence type="ECO:0000256" key="4">
    <source>
        <dbReference type="ARBA" id="ARBA00023179"/>
    </source>
</evidence>
<name>A0A7L3V5U0_MOLAT</name>
<protein>
    <submittedName>
        <fullName evidence="8">MYPC2 protein</fullName>
    </submittedName>
</protein>
<dbReference type="FunFam" id="2.60.40.10:FF:001216">
    <property type="entry name" value="Myosin binding protein C, fast type"/>
    <property type="match status" value="1"/>
</dbReference>
<dbReference type="FunFam" id="2.60.40.10:FF:000070">
    <property type="entry name" value="Myosin-binding protein C, slow type"/>
    <property type="match status" value="1"/>
</dbReference>
<evidence type="ECO:0000256" key="2">
    <source>
        <dbReference type="ARBA" id="ARBA00022737"/>
    </source>
</evidence>
<dbReference type="SMART" id="SM00409">
    <property type="entry name" value="IG"/>
    <property type="match status" value="5"/>
</dbReference>
<dbReference type="InterPro" id="IPR040849">
    <property type="entry name" value="MyBP-C_THB"/>
</dbReference>
<evidence type="ECO:0000313" key="8">
    <source>
        <dbReference type="EMBL" id="NXV59453.1"/>
    </source>
</evidence>
<keyword evidence="1" id="KW-0787">Thick filament</keyword>
<feature type="domain" description="Ig-like" evidence="6">
    <location>
        <begin position="200"/>
        <end position="295"/>
    </location>
</feature>
<evidence type="ECO:0000256" key="3">
    <source>
        <dbReference type="ARBA" id="ARBA00022889"/>
    </source>
</evidence>
<feature type="non-terminal residue" evidence="8">
    <location>
        <position position="659"/>
    </location>
</feature>
<evidence type="ECO:0000259" key="7">
    <source>
        <dbReference type="PROSITE" id="PS50853"/>
    </source>
</evidence>
<reference evidence="8 9" key="1">
    <citation type="submission" date="2019-09" db="EMBL/GenBank/DDBJ databases">
        <title>Bird 10,000 Genomes (B10K) Project - Family phase.</title>
        <authorList>
            <person name="Zhang G."/>
        </authorList>
    </citation>
    <scope>NUCLEOTIDE SEQUENCE [LARGE SCALE GENOMIC DNA]</scope>
    <source>
        <strain evidence="8">OUT-0049</strain>
        <tissue evidence="8">Muscle</tissue>
    </source>
</reference>
<dbReference type="InterPro" id="IPR007110">
    <property type="entry name" value="Ig-like_dom"/>
</dbReference>
<keyword evidence="5" id="KW-0393">Immunoglobulin domain</keyword>
<accession>A0A7L3V5U0</accession>
<dbReference type="AlphaFoldDB" id="A0A7L3V5U0"/>
<dbReference type="GO" id="GO:0031430">
    <property type="term" value="C:M band"/>
    <property type="evidence" value="ECO:0007669"/>
    <property type="project" value="TreeGrafter"/>
</dbReference>
<feature type="domain" description="Ig-like" evidence="6">
    <location>
        <begin position="1"/>
        <end position="93"/>
    </location>
</feature>
<dbReference type="Proteomes" id="UP000553862">
    <property type="component" value="Unassembled WGS sequence"/>
</dbReference>
<dbReference type="FunFam" id="2.60.40.10:FF:000002">
    <property type="entry name" value="Titin a"/>
    <property type="match status" value="1"/>
</dbReference>
<dbReference type="PANTHER" id="PTHR13817:SF17">
    <property type="entry name" value="MYOSIN-BINDING PROTEIN C, FAST-TYPE"/>
    <property type="match status" value="1"/>
</dbReference>
<dbReference type="FunFam" id="2.60.40.10:FF:000081">
    <property type="entry name" value="Myosin-binding protein C, slow type"/>
    <property type="match status" value="1"/>
</dbReference>
<dbReference type="GO" id="GO:0045214">
    <property type="term" value="P:sarcomere organization"/>
    <property type="evidence" value="ECO:0007669"/>
    <property type="project" value="TreeGrafter"/>
</dbReference>
<dbReference type="SUPFAM" id="SSF49265">
    <property type="entry name" value="Fibronectin type III"/>
    <property type="match status" value="1"/>
</dbReference>
<keyword evidence="4" id="KW-0514">Muscle protein</keyword>
<dbReference type="PANTHER" id="PTHR13817">
    <property type="entry name" value="TITIN"/>
    <property type="match status" value="1"/>
</dbReference>
<dbReference type="PROSITE" id="PS50835">
    <property type="entry name" value="IG_LIKE"/>
    <property type="match status" value="3"/>
</dbReference>
<evidence type="ECO:0000256" key="1">
    <source>
        <dbReference type="ARBA" id="ARBA00022433"/>
    </source>
</evidence>
<dbReference type="EMBL" id="VZUF01141873">
    <property type="protein sequence ID" value="NXV59453.1"/>
    <property type="molecule type" value="Genomic_DNA"/>
</dbReference>
<feature type="domain" description="Fibronectin type-III" evidence="7">
    <location>
        <begin position="566"/>
        <end position="659"/>
    </location>
</feature>
<dbReference type="InterPro" id="IPR003598">
    <property type="entry name" value="Ig_sub2"/>
</dbReference>
<evidence type="ECO:0000256" key="5">
    <source>
        <dbReference type="ARBA" id="ARBA00023319"/>
    </source>
</evidence>
<dbReference type="SMART" id="SM00060">
    <property type="entry name" value="FN3"/>
    <property type="match status" value="1"/>
</dbReference>
<feature type="non-terminal residue" evidence="8">
    <location>
        <position position="1"/>
    </location>
</feature>
<gene>
    <name evidence="8" type="primary">Mybpc2</name>
    <name evidence="8" type="ORF">MOLATE_R16660</name>
</gene>
<evidence type="ECO:0000313" key="9">
    <source>
        <dbReference type="Proteomes" id="UP000553862"/>
    </source>
</evidence>
<organism evidence="8 9">
    <name type="scientific">Molothrus ater</name>
    <name type="common">Brown-headed cowbird</name>
    <dbReference type="NCBI Taxonomy" id="84834"/>
    <lineage>
        <taxon>Eukaryota</taxon>
        <taxon>Metazoa</taxon>
        <taxon>Chordata</taxon>
        <taxon>Craniata</taxon>
        <taxon>Vertebrata</taxon>
        <taxon>Euteleostomi</taxon>
        <taxon>Archelosauria</taxon>
        <taxon>Archosauria</taxon>
        <taxon>Dinosauria</taxon>
        <taxon>Saurischia</taxon>
        <taxon>Theropoda</taxon>
        <taxon>Coelurosauria</taxon>
        <taxon>Aves</taxon>
        <taxon>Neognathae</taxon>
        <taxon>Neoaves</taxon>
        <taxon>Telluraves</taxon>
        <taxon>Australaves</taxon>
        <taxon>Passeriformes</taxon>
        <taxon>Passeroidea</taxon>
        <taxon>Icteridae</taxon>
        <taxon>Molothrus</taxon>
    </lineage>
</organism>
<dbReference type="Pfam" id="PF18362">
    <property type="entry name" value="THB"/>
    <property type="match status" value="1"/>
</dbReference>
<comment type="caution">
    <text evidence="8">The sequence shown here is derived from an EMBL/GenBank/DDBJ whole genome shotgun (WGS) entry which is preliminary data.</text>
</comment>
<dbReference type="Gene3D" id="2.60.40.10">
    <property type="entry name" value="Immunoglobulins"/>
    <property type="match status" value="6"/>
</dbReference>
<dbReference type="FunFam" id="2.60.40.10:FF:000326">
    <property type="entry name" value="Myosin-binding protein C, cardiac-type"/>
    <property type="match status" value="1"/>
</dbReference>
<dbReference type="InterPro" id="IPR003599">
    <property type="entry name" value="Ig_sub"/>
</dbReference>
<keyword evidence="9" id="KW-1185">Reference proteome</keyword>
<dbReference type="InterPro" id="IPR050964">
    <property type="entry name" value="Striated_Muscle_Regulatory"/>
</dbReference>
<dbReference type="SMART" id="SM00408">
    <property type="entry name" value="IGc2"/>
    <property type="match status" value="3"/>
</dbReference>
<proteinExistence type="predicted"/>
<dbReference type="CDD" id="cd05894">
    <property type="entry name" value="Ig_C5_MyBP-C"/>
    <property type="match status" value="1"/>
</dbReference>
<dbReference type="Pfam" id="PF00041">
    <property type="entry name" value="fn3"/>
    <property type="match status" value="1"/>
</dbReference>
<dbReference type="InterPro" id="IPR013098">
    <property type="entry name" value="Ig_I-set"/>
</dbReference>
<dbReference type="InterPro" id="IPR003961">
    <property type="entry name" value="FN3_dom"/>
</dbReference>
<evidence type="ECO:0000259" key="6">
    <source>
        <dbReference type="PROSITE" id="PS50835"/>
    </source>
</evidence>